<dbReference type="EMBL" id="UPHM01000091">
    <property type="protein sequence ID" value="VAZ96150.1"/>
    <property type="molecule type" value="Genomic_DNA"/>
</dbReference>
<dbReference type="GeneID" id="66596490"/>
<evidence type="ECO:0000313" key="3">
    <source>
        <dbReference type="Proteomes" id="UP000271464"/>
    </source>
</evidence>
<proteinExistence type="predicted"/>
<keyword evidence="3" id="KW-1185">Reference proteome</keyword>
<dbReference type="Proteomes" id="UP000271464">
    <property type="component" value="Unassembled WGS sequence"/>
</dbReference>
<evidence type="ECO:0000313" key="1">
    <source>
        <dbReference type="EMBL" id="VAZ84630.1"/>
    </source>
</evidence>
<sequence>MPATAKELDALRLSLGFAPLPEIFDGTRRGLPHRIAYRLIHLLDPLIKPESLCS</sequence>
<dbReference type="AlphaFoldDB" id="A0AB38UVR2"/>
<protein>
    <submittedName>
        <fullName evidence="1">Uncharacterized protein</fullName>
    </submittedName>
</protein>
<dbReference type="EMBL" id="UPHL01000094">
    <property type="protein sequence ID" value="VAZ84630.1"/>
    <property type="molecule type" value="Genomic_DNA"/>
</dbReference>
<comment type="caution">
    <text evidence="1">The sequence shown here is derived from an EMBL/GenBank/DDBJ whole genome shotgun (WGS) entry which is preliminary data.</text>
</comment>
<name>A0AB38UVR2_9MYCO</name>
<reference evidence="3 4" key="1">
    <citation type="submission" date="2018-09" db="EMBL/GenBank/DDBJ databases">
        <authorList>
            <person name="Tagini F."/>
        </authorList>
    </citation>
    <scope>NUCLEOTIDE SEQUENCE [LARGE SCALE GENOMIC DNA]</scope>
    <source>
        <strain evidence="2 3">MK4</strain>
        <strain evidence="1 4">MK42</strain>
    </source>
</reference>
<evidence type="ECO:0000313" key="2">
    <source>
        <dbReference type="EMBL" id="VAZ96150.1"/>
    </source>
</evidence>
<dbReference type="Proteomes" id="UP000279331">
    <property type="component" value="Unassembled WGS sequence"/>
</dbReference>
<gene>
    <name evidence="1" type="ORF">LAUMK42_03453</name>
    <name evidence="2" type="ORF">LAUMK4_03403</name>
</gene>
<evidence type="ECO:0000313" key="4">
    <source>
        <dbReference type="Proteomes" id="UP000279331"/>
    </source>
</evidence>
<dbReference type="RefSeq" id="WP_158006296.1">
    <property type="nucleotide sequence ID" value="NZ_CADEAW010000011.1"/>
</dbReference>
<accession>A0AB38UVR2</accession>
<organism evidence="1 4">
    <name type="scientific">Mycobacterium persicum</name>
    <dbReference type="NCBI Taxonomy" id="1487726"/>
    <lineage>
        <taxon>Bacteria</taxon>
        <taxon>Bacillati</taxon>
        <taxon>Actinomycetota</taxon>
        <taxon>Actinomycetes</taxon>
        <taxon>Mycobacteriales</taxon>
        <taxon>Mycobacteriaceae</taxon>
        <taxon>Mycobacterium</taxon>
    </lineage>
</organism>